<evidence type="ECO:0000313" key="2">
    <source>
        <dbReference type="EMBL" id="SMC14445.1"/>
    </source>
</evidence>
<dbReference type="Gene3D" id="3.10.450.50">
    <property type="match status" value="1"/>
</dbReference>
<evidence type="ECO:0000313" key="3">
    <source>
        <dbReference type="Proteomes" id="UP000193224"/>
    </source>
</evidence>
<dbReference type="RefSeq" id="WP_085802338.1">
    <property type="nucleotide sequence ID" value="NZ_FWXB01000026.1"/>
</dbReference>
<dbReference type="SUPFAM" id="SSF54427">
    <property type="entry name" value="NTF2-like"/>
    <property type="match status" value="1"/>
</dbReference>
<reference evidence="2 3" key="1">
    <citation type="submission" date="2017-03" db="EMBL/GenBank/DDBJ databases">
        <authorList>
            <person name="Afonso C.L."/>
            <person name="Miller P.J."/>
            <person name="Scott M.A."/>
            <person name="Spackman E."/>
            <person name="Goraichik I."/>
            <person name="Dimitrov K.M."/>
            <person name="Suarez D.L."/>
            <person name="Swayne D.E."/>
        </authorList>
    </citation>
    <scope>NUCLEOTIDE SEQUENCE [LARGE SCALE GENOMIC DNA]</scope>
    <source>
        <strain evidence="2 3">CECT 7745</strain>
    </source>
</reference>
<evidence type="ECO:0000259" key="1">
    <source>
        <dbReference type="Pfam" id="PF14534"/>
    </source>
</evidence>
<gene>
    <name evidence="2" type="ORF">ROA7745_04312</name>
</gene>
<dbReference type="NCBIfam" id="TIGR02246">
    <property type="entry name" value="SgcJ/EcaC family oxidoreductase"/>
    <property type="match status" value="1"/>
</dbReference>
<dbReference type="OrthoDB" id="1633822at2"/>
<dbReference type="AlphaFoldDB" id="A0A1X7BY42"/>
<name>A0A1X7BY42_9RHOB</name>
<organism evidence="2 3">
    <name type="scientific">Roseovarius aestuarii</name>
    <dbReference type="NCBI Taxonomy" id="475083"/>
    <lineage>
        <taxon>Bacteria</taxon>
        <taxon>Pseudomonadati</taxon>
        <taxon>Pseudomonadota</taxon>
        <taxon>Alphaproteobacteria</taxon>
        <taxon>Rhodobacterales</taxon>
        <taxon>Roseobacteraceae</taxon>
        <taxon>Roseovarius</taxon>
    </lineage>
</organism>
<proteinExistence type="predicted"/>
<dbReference type="Proteomes" id="UP000193224">
    <property type="component" value="Unassembled WGS sequence"/>
</dbReference>
<dbReference type="EMBL" id="FWXB01000026">
    <property type="protein sequence ID" value="SMC14445.1"/>
    <property type="molecule type" value="Genomic_DNA"/>
</dbReference>
<dbReference type="InterPro" id="IPR011944">
    <property type="entry name" value="Steroid_delta5-4_isomerase"/>
</dbReference>
<dbReference type="InterPro" id="IPR027843">
    <property type="entry name" value="DUF4440"/>
</dbReference>
<dbReference type="InterPro" id="IPR032710">
    <property type="entry name" value="NTF2-like_dom_sf"/>
</dbReference>
<protein>
    <submittedName>
        <fullName evidence="2">SnoaL-like domain protein</fullName>
    </submittedName>
</protein>
<sequence length="132" mass="15340">MDTVKEIYQDIYRNYALAWETADADLWLSLWDENGTQMPPGGPSRNKDDLRRILPPRFVKNMVSSFVIELDEIEVLGDVAFARGRYTCDYTEEHAQPQTDGKFLSILKRQKDGKWKFHIDCFNSNIDPAYTS</sequence>
<feature type="domain" description="DUF4440" evidence="1">
    <location>
        <begin position="11"/>
        <end position="116"/>
    </location>
</feature>
<dbReference type="Pfam" id="PF14534">
    <property type="entry name" value="DUF4440"/>
    <property type="match status" value="1"/>
</dbReference>
<keyword evidence="3" id="KW-1185">Reference proteome</keyword>
<accession>A0A1X7BY42</accession>